<proteinExistence type="predicted"/>
<dbReference type="AlphaFoldDB" id="A0AB34X1L3"/>
<name>A0AB34X1L3_9ACTO</name>
<sequence>MLPVANLTLMKKTWIVPLTGLLVTSLSLSGCGVRIDDGSGDAVTASLTQMARYRASSCQEAIATGIENIFAGDPKLATFKDNFTARSKVLGQRWPHQQVKLSGKEKPENLPEPADYRVPGNGQALVHKLADCQADILNDAVVLTYLTREQLAENEGDEEGTARAQETASLAKVLFATGVAMERENKQIASASSLALPPAKTTPLAVQRYQEGKWHPDKAATAQAQPTKSADSLSEQQKNELSRGIRQLDSLRFNIEKNVAKSQDIPLKNLVSKVATPLLLRQLQELVTQLGVDPREAVYPPDSGVNGADKLAIAKALGQACQVQMNILPLVPDVQQALLSPTLASLVDLQAQLGHDAGPLPGLNTKDAKVKISTAPATQ</sequence>
<comment type="caution">
    <text evidence="2">The sequence shown here is derived from an EMBL/GenBank/DDBJ whole genome shotgun (WGS) entry which is preliminary data.</text>
</comment>
<evidence type="ECO:0000313" key="3">
    <source>
        <dbReference type="Proteomes" id="UP000070572"/>
    </source>
</evidence>
<feature type="region of interest" description="Disordered" evidence="1">
    <location>
        <begin position="213"/>
        <end position="241"/>
    </location>
</feature>
<accession>A0AB34X1L3</accession>
<organism evidence="2 3">
    <name type="scientific">Varibaculum cambriense</name>
    <dbReference type="NCBI Taxonomy" id="184870"/>
    <lineage>
        <taxon>Bacteria</taxon>
        <taxon>Bacillati</taxon>
        <taxon>Actinomycetota</taxon>
        <taxon>Actinomycetes</taxon>
        <taxon>Actinomycetales</taxon>
        <taxon>Actinomycetaceae</taxon>
        <taxon>Varibaculum</taxon>
    </lineage>
</organism>
<protein>
    <recommendedName>
        <fullName evidence="4">Imelysin-like domain-containing protein</fullName>
    </recommendedName>
</protein>
<gene>
    <name evidence="2" type="ORF">HMPREF1862_00317</name>
</gene>
<feature type="compositionally biased region" description="Polar residues" evidence="1">
    <location>
        <begin position="222"/>
        <end position="236"/>
    </location>
</feature>
<evidence type="ECO:0008006" key="4">
    <source>
        <dbReference type="Google" id="ProtNLM"/>
    </source>
</evidence>
<reference evidence="2 3" key="1">
    <citation type="submission" date="2016-01" db="EMBL/GenBank/DDBJ databases">
        <authorList>
            <person name="Mitreva M."/>
            <person name="Pepin K.H."/>
            <person name="Mihindukulasuriya K.A."/>
            <person name="Fulton R."/>
            <person name="Fronick C."/>
            <person name="O'Laughlin M."/>
            <person name="Miner T."/>
            <person name="Herter B."/>
            <person name="Rosa B.A."/>
            <person name="Cordes M."/>
            <person name="Tomlinson C."/>
            <person name="Wollam A."/>
            <person name="Palsikar V.B."/>
            <person name="Mardis E.R."/>
            <person name="Wilson R.K."/>
        </authorList>
    </citation>
    <scope>NUCLEOTIDE SEQUENCE [LARGE SCALE GENOMIC DNA]</scope>
    <source>
        <strain evidence="2 3">DNF00696</strain>
    </source>
</reference>
<dbReference type="EMBL" id="LSDN01000005">
    <property type="protein sequence ID" value="KXB81887.1"/>
    <property type="molecule type" value="Genomic_DNA"/>
</dbReference>
<evidence type="ECO:0000313" key="2">
    <source>
        <dbReference type="EMBL" id="KXB81887.1"/>
    </source>
</evidence>
<evidence type="ECO:0000256" key="1">
    <source>
        <dbReference type="SAM" id="MobiDB-lite"/>
    </source>
</evidence>
<dbReference type="Proteomes" id="UP000070572">
    <property type="component" value="Unassembled WGS sequence"/>
</dbReference>